<accession>A0A0V1GMD2</accession>
<dbReference type="Proteomes" id="UP000055024">
    <property type="component" value="Unassembled WGS sequence"/>
</dbReference>
<sequence length="97" mass="11215">MNKLAFVQHVDHISENLENCRLLELADKTKPDSEISSNSASTYFKSYDVTFYHKPQLKQYNNTKRALPSSTLIHETLRSRFVYIAQLSRATRGNAHK</sequence>
<dbReference type="EMBL" id="JYDP01000817">
    <property type="protein sequence ID" value="KRY99498.1"/>
    <property type="molecule type" value="Genomic_DNA"/>
</dbReference>
<dbReference type="AlphaFoldDB" id="A0A0V1GMD2"/>
<evidence type="ECO:0000313" key="1">
    <source>
        <dbReference type="EMBL" id="KRY99498.1"/>
    </source>
</evidence>
<organism evidence="1 2">
    <name type="scientific">Trichinella zimbabwensis</name>
    <dbReference type="NCBI Taxonomy" id="268475"/>
    <lineage>
        <taxon>Eukaryota</taxon>
        <taxon>Metazoa</taxon>
        <taxon>Ecdysozoa</taxon>
        <taxon>Nematoda</taxon>
        <taxon>Enoplea</taxon>
        <taxon>Dorylaimia</taxon>
        <taxon>Trichinellida</taxon>
        <taxon>Trichinellidae</taxon>
        <taxon>Trichinella</taxon>
    </lineage>
</organism>
<evidence type="ECO:0000313" key="2">
    <source>
        <dbReference type="Proteomes" id="UP000055024"/>
    </source>
</evidence>
<name>A0A0V1GMD2_9BILA</name>
<reference evidence="1 2" key="1">
    <citation type="submission" date="2015-01" db="EMBL/GenBank/DDBJ databases">
        <title>Evolution of Trichinella species and genotypes.</title>
        <authorList>
            <person name="Korhonen P.K."/>
            <person name="Edoardo P."/>
            <person name="Giuseppe L.R."/>
            <person name="Gasser R.B."/>
        </authorList>
    </citation>
    <scope>NUCLEOTIDE SEQUENCE [LARGE SCALE GENOMIC DNA]</scope>
    <source>
        <strain evidence="1">ISS1029</strain>
    </source>
</reference>
<comment type="caution">
    <text evidence="1">The sequence shown here is derived from an EMBL/GenBank/DDBJ whole genome shotgun (WGS) entry which is preliminary data.</text>
</comment>
<proteinExistence type="predicted"/>
<gene>
    <name evidence="1" type="ORF">T11_13686</name>
</gene>
<keyword evidence="2" id="KW-1185">Reference proteome</keyword>
<protein>
    <submittedName>
        <fullName evidence="1">Uncharacterized protein</fullName>
    </submittedName>
</protein>